<reference evidence="2" key="1">
    <citation type="submission" date="2020-10" db="EMBL/GenBank/DDBJ databases">
        <title>Ca. Dormibacterota MAGs.</title>
        <authorList>
            <person name="Montgomery K."/>
        </authorList>
    </citation>
    <scope>NUCLEOTIDE SEQUENCE [LARGE SCALE GENOMIC DNA]</scope>
    <source>
        <strain evidence="2">SC8812_S17_10</strain>
    </source>
</reference>
<evidence type="ECO:0000313" key="2">
    <source>
        <dbReference type="EMBL" id="MBJ7598273.1"/>
    </source>
</evidence>
<dbReference type="Proteomes" id="UP000612893">
    <property type="component" value="Unassembled WGS sequence"/>
</dbReference>
<sequence length="54" mass="5928">MIAALIVLLIILAVLGGGGFAWNALWYILIAALILWALGFLLRGAEGAGRWYRW</sequence>
<proteinExistence type="predicted"/>
<evidence type="ECO:0000313" key="3">
    <source>
        <dbReference type="Proteomes" id="UP000612893"/>
    </source>
</evidence>
<dbReference type="EMBL" id="JAEKNR010000101">
    <property type="protein sequence ID" value="MBJ7598273.1"/>
    <property type="molecule type" value="Genomic_DNA"/>
</dbReference>
<accession>A0A934K7V8</accession>
<keyword evidence="1" id="KW-1133">Transmembrane helix</keyword>
<feature type="transmembrane region" description="Helical" evidence="1">
    <location>
        <begin position="26"/>
        <end position="45"/>
    </location>
</feature>
<evidence type="ECO:0000256" key="1">
    <source>
        <dbReference type="SAM" id="Phobius"/>
    </source>
</evidence>
<protein>
    <submittedName>
        <fullName evidence="2">Hydrophobic protein</fullName>
    </submittedName>
</protein>
<keyword evidence="1" id="KW-0472">Membrane</keyword>
<organism evidence="2 3">
    <name type="scientific">Candidatus Nephthysia bennettiae</name>
    <dbReference type="NCBI Taxonomy" id="3127016"/>
    <lineage>
        <taxon>Bacteria</taxon>
        <taxon>Bacillati</taxon>
        <taxon>Candidatus Dormiibacterota</taxon>
        <taxon>Candidatus Dormibacteria</taxon>
        <taxon>Candidatus Dormibacterales</taxon>
        <taxon>Candidatus Dormibacteraceae</taxon>
        <taxon>Candidatus Nephthysia</taxon>
    </lineage>
</organism>
<keyword evidence="1" id="KW-0812">Transmembrane</keyword>
<dbReference type="RefSeq" id="WP_338201144.1">
    <property type="nucleotide sequence ID" value="NZ_JAEKNR010000101.1"/>
</dbReference>
<gene>
    <name evidence="2" type="ORF">JF922_09335</name>
</gene>
<keyword evidence="3" id="KW-1185">Reference proteome</keyword>
<name>A0A934K7V8_9BACT</name>
<comment type="caution">
    <text evidence="2">The sequence shown here is derived from an EMBL/GenBank/DDBJ whole genome shotgun (WGS) entry which is preliminary data.</text>
</comment>
<dbReference type="AlphaFoldDB" id="A0A934K7V8"/>